<dbReference type="InterPro" id="IPR006458">
    <property type="entry name" value="Ovate_C"/>
</dbReference>
<feature type="compositionally biased region" description="Polar residues" evidence="7">
    <location>
        <begin position="47"/>
        <end position="69"/>
    </location>
</feature>
<evidence type="ECO:0000256" key="7">
    <source>
        <dbReference type="SAM" id="MobiDB-lite"/>
    </source>
</evidence>
<dbReference type="PANTHER" id="PTHR33057">
    <property type="entry name" value="TRANSCRIPTION REPRESSOR OFP7-RELATED"/>
    <property type="match status" value="1"/>
</dbReference>
<evidence type="ECO:0000313" key="10">
    <source>
        <dbReference type="Proteomes" id="UP000594263"/>
    </source>
</evidence>
<dbReference type="EnsemblPlants" id="Kaladp0056s0141.1.v1.1">
    <property type="protein sequence ID" value="Kaladp0056s0141.1.v1.1.CDS.1"/>
    <property type="gene ID" value="Kaladp0056s0141.v1.1"/>
</dbReference>
<keyword evidence="2 6" id="KW-0678">Repressor</keyword>
<evidence type="ECO:0000256" key="4">
    <source>
        <dbReference type="ARBA" id="ARBA00023163"/>
    </source>
</evidence>
<feature type="compositionally biased region" description="Basic and acidic residues" evidence="7">
    <location>
        <begin position="25"/>
        <end position="38"/>
    </location>
</feature>
<protein>
    <recommendedName>
        <fullName evidence="6">Transcription repressor</fullName>
    </recommendedName>
    <alternativeName>
        <fullName evidence="6">Ovate family protein</fullName>
    </alternativeName>
</protein>
<keyword evidence="10" id="KW-1185">Reference proteome</keyword>
<evidence type="ECO:0000256" key="2">
    <source>
        <dbReference type="ARBA" id="ARBA00022491"/>
    </source>
</evidence>
<evidence type="ECO:0000256" key="6">
    <source>
        <dbReference type="RuleBase" id="RU367028"/>
    </source>
</evidence>
<evidence type="ECO:0000256" key="1">
    <source>
        <dbReference type="ARBA" id="ARBA00004123"/>
    </source>
</evidence>
<dbReference type="PROSITE" id="PS51257">
    <property type="entry name" value="PROKAR_LIPOPROTEIN"/>
    <property type="match status" value="1"/>
</dbReference>
<comment type="function">
    <text evidence="6">Transcriptional repressor that regulates multiple aspects of plant growth and development.</text>
</comment>
<organism evidence="9 10">
    <name type="scientific">Kalanchoe fedtschenkoi</name>
    <name type="common">Lavender scallops</name>
    <name type="synonym">South American air plant</name>
    <dbReference type="NCBI Taxonomy" id="63787"/>
    <lineage>
        <taxon>Eukaryota</taxon>
        <taxon>Viridiplantae</taxon>
        <taxon>Streptophyta</taxon>
        <taxon>Embryophyta</taxon>
        <taxon>Tracheophyta</taxon>
        <taxon>Spermatophyta</taxon>
        <taxon>Magnoliopsida</taxon>
        <taxon>eudicotyledons</taxon>
        <taxon>Gunneridae</taxon>
        <taxon>Pentapetalae</taxon>
        <taxon>Saxifragales</taxon>
        <taxon>Crassulaceae</taxon>
        <taxon>Kalanchoe</taxon>
    </lineage>
</organism>
<evidence type="ECO:0000313" key="9">
    <source>
        <dbReference type="EnsemblPlants" id="Kaladp0056s0141.1.v1.1.CDS.1"/>
    </source>
</evidence>
<dbReference type="GO" id="GO:0045892">
    <property type="term" value="P:negative regulation of DNA-templated transcription"/>
    <property type="evidence" value="ECO:0007669"/>
    <property type="project" value="UniProtKB-UniRule"/>
</dbReference>
<keyword evidence="4 6" id="KW-0804">Transcription</keyword>
<proteinExistence type="predicted"/>
<keyword evidence="5 6" id="KW-0539">Nucleus</keyword>
<dbReference type="Pfam" id="PF04844">
    <property type="entry name" value="Ovate"/>
    <property type="match status" value="1"/>
</dbReference>
<sequence length="154" mass="16863">MFSSRKKLLKGLSAVHAGCGCSSKSHEIKDSLQTRPREQPAGAVFLSPTSSSISDLDNIDTDGTMSDNKPSPPSVARIENSVAVEKHSDDPYSDFKDSMLQMILDNKGIYSKQDLQKLLTCFLQLNSPAHHPVIIRAFMEILSSISWTPSSNNP</sequence>
<feature type="region of interest" description="Disordered" evidence="7">
    <location>
        <begin position="25"/>
        <end position="75"/>
    </location>
</feature>
<dbReference type="Proteomes" id="UP000594263">
    <property type="component" value="Unplaced"/>
</dbReference>
<evidence type="ECO:0000256" key="5">
    <source>
        <dbReference type="ARBA" id="ARBA00023242"/>
    </source>
</evidence>
<dbReference type="InterPro" id="IPR038933">
    <property type="entry name" value="Ovate"/>
</dbReference>
<dbReference type="PROSITE" id="PS51754">
    <property type="entry name" value="OVATE"/>
    <property type="match status" value="1"/>
</dbReference>
<keyword evidence="3 6" id="KW-0805">Transcription regulation</keyword>
<dbReference type="Gramene" id="Kaladp0056s0141.1.v1.1">
    <property type="protein sequence ID" value="Kaladp0056s0141.1.v1.1.CDS.1"/>
    <property type="gene ID" value="Kaladp0056s0141.v1.1"/>
</dbReference>
<feature type="domain" description="OVATE" evidence="8">
    <location>
        <begin position="84"/>
        <end position="144"/>
    </location>
</feature>
<dbReference type="PANTHER" id="PTHR33057:SF70">
    <property type="entry name" value="TRANSCRIPTION REPRESSOR-RELATED"/>
    <property type="match status" value="1"/>
</dbReference>
<reference evidence="9" key="1">
    <citation type="submission" date="2021-01" db="UniProtKB">
        <authorList>
            <consortium name="EnsemblPlants"/>
        </authorList>
    </citation>
    <scope>IDENTIFICATION</scope>
</reference>
<comment type="subcellular location">
    <subcellularLocation>
        <location evidence="1 6">Nucleus</location>
    </subcellularLocation>
</comment>
<dbReference type="AlphaFoldDB" id="A0A7N0U8J3"/>
<evidence type="ECO:0000259" key="8">
    <source>
        <dbReference type="PROSITE" id="PS51754"/>
    </source>
</evidence>
<name>A0A7N0U8J3_KALFE</name>
<accession>A0A7N0U8J3</accession>
<evidence type="ECO:0000256" key="3">
    <source>
        <dbReference type="ARBA" id="ARBA00023015"/>
    </source>
</evidence>
<dbReference type="NCBIfam" id="TIGR01568">
    <property type="entry name" value="A_thal_3678"/>
    <property type="match status" value="1"/>
</dbReference>
<dbReference type="GO" id="GO:0005634">
    <property type="term" value="C:nucleus"/>
    <property type="evidence" value="ECO:0007669"/>
    <property type="project" value="UniProtKB-SubCell"/>
</dbReference>